<protein>
    <submittedName>
        <fullName evidence="2">Uncharacterized protein</fullName>
    </submittedName>
</protein>
<gene>
    <name evidence="2" type="ORF">GCM10011346_33730</name>
</gene>
<evidence type="ECO:0000313" key="3">
    <source>
        <dbReference type="Proteomes" id="UP000641206"/>
    </source>
</evidence>
<keyword evidence="3" id="KW-1185">Reference proteome</keyword>
<evidence type="ECO:0000313" key="2">
    <source>
        <dbReference type="EMBL" id="GGP13498.1"/>
    </source>
</evidence>
<evidence type="ECO:0000256" key="1">
    <source>
        <dbReference type="SAM" id="MobiDB-lite"/>
    </source>
</evidence>
<reference evidence="3" key="1">
    <citation type="journal article" date="2019" name="Int. J. Syst. Evol. Microbiol.">
        <title>The Global Catalogue of Microorganisms (GCM) 10K type strain sequencing project: providing services to taxonomists for standard genome sequencing and annotation.</title>
        <authorList>
            <consortium name="The Broad Institute Genomics Platform"/>
            <consortium name="The Broad Institute Genome Sequencing Center for Infectious Disease"/>
            <person name="Wu L."/>
            <person name="Ma J."/>
        </authorList>
    </citation>
    <scope>NUCLEOTIDE SEQUENCE [LARGE SCALE GENOMIC DNA]</scope>
    <source>
        <strain evidence="3">CGMCC 1.7693</strain>
    </source>
</reference>
<dbReference type="RefSeq" id="WP_188735506.1">
    <property type="nucleotide sequence ID" value="NZ_BMLW01000010.1"/>
</dbReference>
<name>A0ABQ2NY64_9BACI</name>
<comment type="caution">
    <text evidence="2">The sequence shown here is derived from an EMBL/GenBank/DDBJ whole genome shotgun (WGS) entry which is preliminary data.</text>
</comment>
<proteinExistence type="predicted"/>
<dbReference type="EMBL" id="BMLW01000010">
    <property type="protein sequence ID" value="GGP13498.1"/>
    <property type="molecule type" value="Genomic_DNA"/>
</dbReference>
<organism evidence="2 3">
    <name type="scientific">Oceanobacillus neutriphilus</name>
    <dbReference type="NCBI Taxonomy" id="531815"/>
    <lineage>
        <taxon>Bacteria</taxon>
        <taxon>Bacillati</taxon>
        <taxon>Bacillota</taxon>
        <taxon>Bacilli</taxon>
        <taxon>Bacillales</taxon>
        <taxon>Bacillaceae</taxon>
        <taxon>Oceanobacillus</taxon>
    </lineage>
</organism>
<feature type="compositionally biased region" description="Basic and acidic residues" evidence="1">
    <location>
        <begin position="1"/>
        <end position="19"/>
    </location>
</feature>
<feature type="region of interest" description="Disordered" evidence="1">
    <location>
        <begin position="1"/>
        <end position="21"/>
    </location>
</feature>
<dbReference type="Proteomes" id="UP000641206">
    <property type="component" value="Unassembled WGS sequence"/>
</dbReference>
<sequence>MKIVETHDIHENDGYEDSGKGSLTIKVYNSEGDKVASAWVAAGEPEDAVFFRDLYGAYGIIDVVKAAYQAGKDGEDVEFEFIDEQAPEPSPIAR</sequence>
<accession>A0ABQ2NY64</accession>